<dbReference type="PANTHER" id="PTHR34826:SF2">
    <property type="entry name" value="UPF0590 PROTEIN C409.17C"/>
    <property type="match status" value="1"/>
</dbReference>
<dbReference type="Proteomes" id="UP000243217">
    <property type="component" value="Unassembled WGS sequence"/>
</dbReference>
<dbReference type="Pfam" id="PF08588">
    <property type="entry name" value="Duc1"/>
    <property type="match status" value="1"/>
</dbReference>
<dbReference type="OrthoDB" id="418495at2759"/>
<feature type="domain" description="Domain of unknown function at the cortex 1" evidence="1">
    <location>
        <begin position="20"/>
        <end position="242"/>
    </location>
</feature>
<accession>A0A1V9ZCR3</accession>
<proteinExistence type="predicted"/>
<reference evidence="2 3" key="1">
    <citation type="journal article" date="2014" name="Genome Biol. Evol.">
        <title>The secreted proteins of Achlya hypogyna and Thraustotheca clavata identify the ancestral oomycete secretome and reveal gene acquisitions by horizontal gene transfer.</title>
        <authorList>
            <person name="Misner I."/>
            <person name="Blouin N."/>
            <person name="Leonard G."/>
            <person name="Richards T.A."/>
            <person name="Lane C.E."/>
        </authorList>
    </citation>
    <scope>NUCLEOTIDE SEQUENCE [LARGE SCALE GENOMIC DNA]</scope>
    <source>
        <strain evidence="2 3">ATCC 34112</strain>
    </source>
</reference>
<dbReference type="EMBL" id="JNBS01002049">
    <property type="protein sequence ID" value="OQR95732.1"/>
    <property type="molecule type" value="Genomic_DNA"/>
</dbReference>
<name>A0A1V9ZCR3_9STRA</name>
<dbReference type="PANTHER" id="PTHR34826">
    <property type="entry name" value="UPF0590 PROTEIN C409.17C"/>
    <property type="match status" value="1"/>
</dbReference>
<dbReference type="AlphaFoldDB" id="A0A1V9ZCR3"/>
<dbReference type="InterPro" id="IPR013897">
    <property type="entry name" value="Duc1"/>
</dbReference>
<evidence type="ECO:0000313" key="2">
    <source>
        <dbReference type="EMBL" id="OQR95732.1"/>
    </source>
</evidence>
<protein>
    <recommendedName>
        <fullName evidence="1">Domain of unknown function at the cortex 1 domain-containing protein</fullName>
    </recommendedName>
</protein>
<sequence>MGKQPWQAPSLNIFNLMHPEREQKLPMSANSDEPYEFENNYFRGKILFLLNTDPKAPRFHHLFDGRRRLFWIQLQGQFKQEPNGLVYIGGTVPSKINLGLITTAMCRVILSVLNLLVAGLHYSFGKLYPNDARTKADEELAHICFPLHTSVDEFVCTPEGQVPPSLGQEKFGESEEERAARKASKGHYQFNTRDTYTFSFFSYYIDFEQWQLVHVPSVPNVPLEKFWNNMPLRIVAYSNANGMNMTKKSLHVEKNKQYYMHIELSPSRFREV</sequence>
<comment type="caution">
    <text evidence="2">The sequence shown here is derived from an EMBL/GenBank/DDBJ whole genome shotgun (WGS) entry which is preliminary data.</text>
</comment>
<evidence type="ECO:0000259" key="1">
    <source>
        <dbReference type="Pfam" id="PF08588"/>
    </source>
</evidence>
<gene>
    <name evidence="2" type="ORF">THRCLA_07615</name>
</gene>
<organism evidence="2 3">
    <name type="scientific">Thraustotheca clavata</name>
    <dbReference type="NCBI Taxonomy" id="74557"/>
    <lineage>
        <taxon>Eukaryota</taxon>
        <taxon>Sar</taxon>
        <taxon>Stramenopiles</taxon>
        <taxon>Oomycota</taxon>
        <taxon>Saprolegniomycetes</taxon>
        <taxon>Saprolegniales</taxon>
        <taxon>Achlyaceae</taxon>
        <taxon>Thraustotheca</taxon>
    </lineage>
</organism>
<evidence type="ECO:0000313" key="3">
    <source>
        <dbReference type="Proteomes" id="UP000243217"/>
    </source>
</evidence>
<keyword evidence="3" id="KW-1185">Reference proteome</keyword>
<dbReference type="STRING" id="74557.A0A1V9ZCR3"/>